<evidence type="ECO:0000313" key="4">
    <source>
        <dbReference type="Proteomes" id="UP000568888"/>
    </source>
</evidence>
<evidence type="ECO:0000259" key="1">
    <source>
        <dbReference type="Pfam" id="PF13480"/>
    </source>
</evidence>
<sequence>MSELSVTVIDTPEQLQGLAPQWNELLAASAADGVFLTWEWMSAWLGCCLKEGRELFVLCFSERGRPAGVAPFYRERRKGAFGVRTIRFLGAPEGGSDYLDVICRRGCEEQVAGALYRFLLEEGRGKWDLLHLQDIPADSVFLLRFLERVDEAGRYLELAPGAYCPALELGESREDGWPRRASAGCKKKYEKELALLQREGEVVHLVEEEAGAASLERFFRLYRAVSGRPGTRLISLLQGYLERRGPREGVRIDTLAVQGKEIASLLHFRYRDSLFLYLVAVDKTFNPKVSIGHLLLGKCILDAGQKGYRRYDFLKGGEPYKFHWAAGGRRSLQVRLWRKTPLGLAEALARMARQAGKLLLR</sequence>
<dbReference type="AlphaFoldDB" id="A0A6V8MU62"/>
<reference evidence="3" key="3">
    <citation type="submission" date="2022-04" db="EMBL/GenBank/DDBJ databases">
        <authorList>
            <person name="Liu G."/>
        </authorList>
    </citation>
    <scope>NUCLEOTIDE SEQUENCE</scope>
    <source>
        <strain evidence="3">RG22</strain>
    </source>
</reference>
<dbReference type="EC" id="2.3.1.-" evidence="3"/>
<dbReference type="RefSeq" id="WP_183346556.1">
    <property type="nucleotide sequence ID" value="NZ_BLXY01000002.1"/>
</dbReference>
<dbReference type="SUPFAM" id="SSF55729">
    <property type="entry name" value="Acyl-CoA N-acyltransferases (Nat)"/>
    <property type="match status" value="1"/>
</dbReference>
<keyword evidence="3" id="KW-0012">Acyltransferase</keyword>
<dbReference type="GO" id="GO:0016746">
    <property type="term" value="F:acyltransferase activity"/>
    <property type="evidence" value="ECO:0007669"/>
    <property type="project" value="UniProtKB-KW"/>
</dbReference>
<dbReference type="Proteomes" id="UP000568888">
    <property type="component" value="Unassembled WGS sequence"/>
</dbReference>
<dbReference type="EMBL" id="CP096574">
    <property type="protein sequence ID" value="UPU37745.1"/>
    <property type="molecule type" value="Genomic_DNA"/>
</dbReference>
<proteinExistence type="predicted"/>
<dbReference type="Proteomes" id="UP000831485">
    <property type="component" value="Chromosome"/>
</dbReference>
<keyword evidence="2" id="KW-0808">Transferase</keyword>
<name>A0A6V8MU62_9BACT</name>
<gene>
    <name evidence="2" type="ORF">GMPD_16350</name>
    <name evidence="3" type="ORF">M1B72_08570</name>
</gene>
<dbReference type="Gene3D" id="3.40.630.30">
    <property type="match status" value="1"/>
</dbReference>
<evidence type="ECO:0000313" key="3">
    <source>
        <dbReference type="EMBL" id="UPU37745.1"/>
    </source>
</evidence>
<evidence type="ECO:0000313" key="5">
    <source>
        <dbReference type="Proteomes" id="UP000831485"/>
    </source>
</evidence>
<dbReference type="EMBL" id="BLXY01000002">
    <property type="protein sequence ID" value="GFO63716.1"/>
    <property type="molecule type" value="Genomic_DNA"/>
</dbReference>
<dbReference type="Pfam" id="PF13480">
    <property type="entry name" value="Acetyltransf_6"/>
    <property type="match status" value="1"/>
</dbReference>
<reference evidence="2" key="2">
    <citation type="journal article" date="2021" name="Int. J. Syst. Evol. Microbiol.">
        <title>Geomonas silvestris sp. nov., Geomonas paludis sp. nov. and Geomonas limicola sp. nov., isolated from terrestrial environments, and emended description of the genus Geomonas.</title>
        <authorList>
            <person name="Itoh H."/>
            <person name="Xu Z."/>
            <person name="Masuda Y."/>
            <person name="Ushijima N."/>
            <person name="Hayakawa C."/>
            <person name="Shiratori Y."/>
            <person name="Senoo K."/>
        </authorList>
    </citation>
    <scope>NUCLEOTIDE SEQUENCE</scope>
    <source>
        <strain evidence="2">Red736</strain>
    </source>
</reference>
<dbReference type="InterPro" id="IPR016181">
    <property type="entry name" value="Acyl_CoA_acyltransferase"/>
</dbReference>
<organism evidence="2 4">
    <name type="scientific">Geomonas paludis</name>
    <dbReference type="NCBI Taxonomy" id="2740185"/>
    <lineage>
        <taxon>Bacteria</taxon>
        <taxon>Pseudomonadati</taxon>
        <taxon>Thermodesulfobacteriota</taxon>
        <taxon>Desulfuromonadia</taxon>
        <taxon>Geobacterales</taxon>
        <taxon>Geobacteraceae</taxon>
        <taxon>Geomonas</taxon>
    </lineage>
</organism>
<reference evidence="4" key="1">
    <citation type="submission" date="2020-06" db="EMBL/GenBank/DDBJ databases">
        <title>Draft genomic sequecing of Geomonas sp. Red736.</title>
        <authorList>
            <person name="Itoh H."/>
            <person name="Xu Z.X."/>
            <person name="Ushijima N."/>
            <person name="Masuda Y."/>
            <person name="Shiratori Y."/>
            <person name="Senoo K."/>
        </authorList>
    </citation>
    <scope>NUCLEOTIDE SEQUENCE [LARGE SCALE GENOMIC DNA]</scope>
    <source>
        <strain evidence="4">Red736</strain>
    </source>
</reference>
<dbReference type="InterPro" id="IPR038740">
    <property type="entry name" value="BioF2-like_GNAT_dom"/>
</dbReference>
<protein>
    <submittedName>
        <fullName evidence="3">GNAT family N-acetyltransferase</fullName>
        <ecNumber evidence="3">2.3.1.-</ecNumber>
    </submittedName>
    <submittedName>
        <fullName evidence="2">Glycosyl transferase</fullName>
    </submittedName>
</protein>
<evidence type="ECO:0000313" key="2">
    <source>
        <dbReference type="EMBL" id="GFO63716.1"/>
    </source>
</evidence>
<keyword evidence="5" id="KW-1185">Reference proteome</keyword>
<feature type="domain" description="BioF2-like acetyltransferase" evidence="1">
    <location>
        <begin position="185"/>
        <end position="321"/>
    </location>
</feature>
<accession>A0A6V8MU62</accession>